<dbReference type="InterPro" id="IPR050266">
    <property type="entry name" value="AB_hydrolase_sf"/>
</dbReference>
<dbReference type="PRINTS" id="PR00111">
    <property type="entry name" value="ABHYDROLASE"/>
</dbReference>
<dbReference type="Pfam" id="PF00561">
    <property type="entry name" value="Abhydrolase_1"/>
    <property type="match status" value="1"/>
</dbReference>
<proteinExistence type="predicted"/>
<evidence type="ECO:0000313" key="3">
    <source>
        <dbReference type="Proteomes" id="UP000054725"/>
    </source>
</evidence>
<dbReference type="SUPFAM" id="SSF53474">
    <property type="entry name" value="alpha/beta-Hydrolases"/>
    <property type="match status" value="1"/>
</dbReference>
<keyword evidence="3" id="KW-1185">Reference proteome</keyword>
<dbReference type="GO" id="GO:0106435">
    <property type="term" value="F:carboxylesterase activity"/>
    <property type="evidence" value="ECO:0007669"/>
    <property type="project" value="UniProtKB-EC"/>
</dbReference>
<dbReference type="PANTHER" id="PTHR43798">
    <property type="entry name" value="MONOACYLGLYCEROL LIPASE"/>
    <property type="match status" value="1"/>
</dbReference>
<name>A0A0W0WZH4_9GAMM</name>
<feature type="domain" description="AB hydrolase-1" evidence="1">
    <location>
        <begin position="2"/>
        <end position="99"/>
    </location>
</feature>
<dbReference type="Proteomes" id="UP000054725">
    <property type="component" value="Unassembled WGS sequence"/>
</dbReference>
<dbReference type="OrthoDB" id="9779853at2"/>
<evidence type="ECO:0000259" key="1">
    <source>
        <dbReference type="Pfam" id="PF00561"/>
    </source>
</evidence>
<dbReference type="InterPro" id="IPR000073">
    <property type="entry name" value="AB_hydrolase_1"/>
</dbReference>
<evidence type="ECO:0000313" key="2">
    <source>
        <dbReference type="EMBL" id="KTD37698.1"/>
    </source>
</evidence>
<dbReference type="EMBL" id="LNYO01000010">
    <property type="protein sequence ID" value="KTD37698.1"/>
    <property type="molecule type" value="Genomic_DNA"/>
</dbReference>
<dbReference type="Gene3D" id="3.40.50.1820">
    <property type="entry name" value="alpha/beta hydrolase"/>
    <property type="match status" value="1"/>
</dbReference>
<keyword evidence="2" id="KW-0378">Hydrolase</keyword>
<gene>
    <name evidence="2" type="primary">nap</name>
    <name evidence="2" type="ORF">Lnau_0629</name>
</gene>
<accession>A0A0W0WZH4</accession>
<sequence>MLLHGGGGNSTMFIDNVATLSKHFRIYAIDIIGEAGKSAGTRPTKITEYSSWLKEYFDALGISKAALCSASLGGTLAHQFALTFPQYVDSLILLAPPSLLKMRISFILRFLLANVLPTTFFAREFLKYMSSRGSEFLEQSVQAFVIQVQAYKLNTTKIPIISDYDLAHLPSRTLLLLGEDEVLYDAEKVASRVCSVAPFVTIVIISKAKHMVSVDQSELVNEKIIQFSS</sequence>
<dbReference type="PATRIC" id="fig|45070.6.peg.668"/>
<dbReference type="STRING" id="45070.Lnau_0629"/>
<dbReference type="InterPro" id="IPR029058">
    <property type="entry name" value="AB_hydrolase_fold"/>
</dbReference>
<protein>
    <submittedName>
        <fullName evidence="2">Putative carboxylesterase nap</fullName>
        <ecNumber evidence="2">3.1.1.1</ecNumber>
    </submittedName>
</protein>
<comment type="caution">
    <text evidence="2">The sequence shown here is derived from an EMBL/GenBank/DDBJ whole genome shotgun (WGS) entry which is preliminary data.</text>
</comment>
<dbReference type="RefSeq" id="WP_058503703.1">
    <property type="nucleotide sequence ID" value="NZ_CAAAIF010000021.1"/>
</dbReference>
<organism evidence="2 3">
    <name type="scientific">Legionella nautarum</name>
    <dbReference type="NCBI Taxonomy" id="45070"/>
    <lineage>
        <taxon>Bacteria</taxon>
        <taxon>Pseudomonadati</taxon>
        <taxon>Pseudomonadota</taxon>
        <taxon>Gammaproteobacteria</taxon>
        <taxon>Legionellales</taxon>
        <taxon>Legionellaceae</taxon>
        <taxon>Legionella</taxon>
    </lineage>
</organism>
<dbReference type="AlphaFoldDB" id="A0A0W0WZH4"/>
<reference evidence="2 3" key="1">
    <citation type="submission" date="2015-11" db="EMBL/GenBank/DDBJ databases">
        <title>Genomic analysis of 38 Legionella species identifies large and diverse effector repertoires.</title>
        <authorList>
            <person name="Burstein D."/>
            <person name="Amaro F."/>
            <person name="Zusman T."/>
            <person name="Lifshitz Z."/>
            <person name="Cohen O."/>
            <person name="Gilbert J.A."/>
            <person name="Pupko T."/>
            <person name="Shuman H.A."/>
            <person name="Segal G."/>
        </authorList>
    </citation>
    <scope>NUCLEOTIDE SEQUENCE [LARGE SCALE GENOMIC DNA]</scope>
    <source>
        <strain evidence="2 3">ATCC 49506</strain>
    </source>
</reference>
<dbReference type="EC" id="3.1.1.1" evidence="2"/>